<feature type="region of interest" description="Disordered" evidence="1">
    <location>
        <begin position="36"/>
        <end position="65"/>
    </location>
</feature>
<reference evidence="2 3" key="1">
    <citation type="submission" date="2024-09" db="EMBL/GenBank/DDBJ databases">
        <title>Chromosome-scale assembly of Riccia sorocarpa.</title>
        <authorList>
            <person name="Paukszto L."/>
        </authorList>
    </citation>
    <scope>NUCLEOTIDE SEQUENCE [LARGE SCALE GENOMIC DNA]</scope>
    <source>
        <strain evidence="2">LP-2024</strain>
        <tissue evidence="2">Aerial parts of the thallus</tissue>
    </source>
</reference>
<evidence type="ECO:0000313" key="3">
    <source>
        <dbReference type="Proteomes" id="UP001633002"/>
    </source>
</evidence>
<dbReference type="AlphaFoldDB" id="A0ABD3HSN3"/>
<organism evidence="2 3">
    <name type="scientific">Riccia sorocarpa</name>
    <dbReference type="NCBI Taxonomy" id="122646"/>
    <lineage>
        <taxon>Eukaryota</taxon>
        <taxon>Viridiplantae</taxon>
        <taxon>Streptophyta</taxon>
        <taxon>Embryophyta</taxon>
        <taxon>Marchantiophyta</taxon>
        <taxon>Marchantiopsida</taxon>
        <taxon>Marchantiidae</taxon>
        <taxon>Marchantiales</taxon>
        <taxon>Ricciaceae</taxon>
        <taxon>Riccia</taxon>
    </lineage>
</organism>
<dbReference type="Proteomes" id="UP001633002">
    <property type="component" value="Unassembled WGS sequence"/>
</dbReference>
<name>A0ABD3HSN3_9MARC</name>
<keyword evidence="3" id="KW-1185">Reference proteome</keyword>
<accession>A0ABD3HSN3</accession>
<evidence type="ECO:0000313" key="2">
    <source>
        <dbReference type="EMBL" id="KAL3694518.1"/>
    </source>
</evidence>
<dbReference type="EMBL" id="JBJQOH010000003">
    <property type="protein sequence ID" value="KAL3694518.1"/>
    <property type="molecule type" value="Genomic_DNA"/>
</dbReference>
<evidence type="ECO:0000256" key="1">
    <source>
        <dbReference type="SAM" id="MobiDB-lite"/>
    </source>
</evidence>
<feature type="compositionally biased region" description="Basic and acidic residues" evidence="1">
    <location>
        <begin position="38"/>
        <end position="63"/>
    </location>
</feature>
<gene>
    <name evidence="2" type="ORF">R1sor_008169</name>
</gene>
<proteinExistence type="predicted"/>
<protein>
    <submittedName>
        <fullName evidence="2">Uncharacterized protein</fullName>
    </submittedName>
</protein>
<sequence length="165" mass="18919">MFSSLPRRQQSDLQSEYLRKVADARRPRLTDVEVALEAAERKHQAERDEWAKRKPPPPDEGAKRKPRILVQDKIALLQDELAQQINCATGSLSASEARIQDVGESIEIEGILRAAHEHVRDGRRFVAKAIEIANEALLVGREVYDDDWVKKMEELLERLRKNNCD</sequence>
<comment type="caution">
    <text evidence="2">The sequence shown here is derived from an EMBL/GenBank/DDBJ whole genome shotgun (WGS) entry which is preliminary data.</text>
</comment>